<dbReference type="SMART" id="SM00363">
    <property type="entry name" value="S4"/>
    <property type="match status" value="1"/>
</dbReference>
<dbReference type="SUPFAM" id="SSF55174">
    <property type="entry name" value="Alpha-L RNA-binding motif"/>
    <property type="match status" value="1"/>
</dbReference>
<gene>
    <name evidence="4" type="ORF">FHP24_24320</name>
</gene>
<organism evidence="4 5">
    <name type="scientific">Aliirhizobium smilacinae</name>
    <dbReference type="NCBI Taxonomy" id="1395944"/>
    <lineage>
        <taxon>Bacteria</taxon>
        <taxon>Pseudomonadati</taxon>
        <taxon>Pseudomonadota</taxon>
        <taxon>Alphaproteobacteria</taxon>
        <taxon>Hyphomicrobiales</taxon>
        <taxon>Rhizobiaceae</taxon>
        <taxon>Aliirhizobium</taxon>
    </lineage>
</organism>
<accession>A0A5C4XC49</accession>
<feature type="region of interest" description="Disordered" evidence="2">
    <location>
        <begin position="91"/>
        <end position="145"/>
    </location>
</feature>
<dbReference type="Proteomes" id="UP000311605">
    <property type="component" value="Unassembled WGS sequence"/>
</dbReference>
<feature type="domain" description="RNA-binding S4" evidence="3">
    <location>
        <begin position="11"/>
        <end position="68"/>
    </location>
</feature>
<dbReference type="Gene3D" id="3.10.290.10">
    <property type="entry name" value="RNA-binding S4 domain"/>
    <property type="match status" value="1"/>
</dbReference>
<name>A0A5C4XC49_9HYPH</name>
<proteinExistence type="predicted"/>
<evidence type="ECO:0000313" key="4">
    <source>
        <dbReference type="EMBL" id="TNM60922.1"/>
    </source>
</evidence>
<evidence type="ECO:0000313" key="5">
    <source>
        <dbReference type="Proteomes" id="UP000311605"/>
    </source>
</evidence>
<feature type="compositionally biased region" description="Basic and acidic residues" evidence="2">
    <location>
        <begin position="91"/>
        <end position="102"/>
    </location>
</feature>
<reference evidence="4 5" key="1">
    <citation type="submission" date="2019-06" db="EMBL/GenBank/DDBJ databases">
        <title>The draft genome of Rhizobium smilacinae PTYR-5.</title>
        <authorList>
            <person name="Liu L."/>
            <person name="Li L."/>
            <person name="Zhang X."/>
        </authorList>
    </citation>
    <scope>NUCLEOTIDE SEQUENCE [LARGE SCALE GENOMIC DNA]</scope>
    <source>
        <strain evidence="4 5">PTYR-5</strain>
    </source>
</reference>
<evidence type="ECO:0000256" key="2">
    <source>
        <dbReference type="SAM" id="MobiDB-lite"/>
    </source>
</evidence>
<dbReference type="PROSITE" id="PS50889">
    <property type="entry name" value="S4"/>
    <property type="match status" value="1"/>
</dbReference>
<comment type="caution">
    <text evidence="4">The sequence shown here is derived from an EMBL/GenBank/DDBJ whole genome shotgun (WGS) entry which is preliminary data.</text>
</comment>
<dbReference type="EMBL" id="VDMN01000007">
    <property type="protein sequence ID" value="TNM60922.1"/>
    <property type="molecule type" value="Genomic_DNA"/>
</dbReference>
<dbReference type="GO" id="GO:0003723">
    <property type="term" value="F:RNA binding"/>
    <property type="evidence" value="ECO:0007669"/>
    <property type="project" value="UniProtKB-KW"/>
</dbReference>
<keyword evidence="1" id="KW-0694">RNA-binding</keyword>
<keyword evidence="5" id="KW-1185">Reference proteome</keyword>
<dbReference type="CDD" id="cd00165">
    <property type="entry name" value="S4"/>
    <property type="match status" value="1"/>
</dbReference>
<dbReference type="InterPro" id="IPR002942">
    <property type="entry name" value="S4_RNA-bd"/>
</dbReference>
<dbReference type="RefSeq" id="WP_139678832.1">
    <property type="nucleotide sequence ID" value="NZ_VDMN01000007.1"/>
</dbReference>
<evidence type="ECO:0000259" key="3">
    <source>
        <dbReference type="SMART" id="SM00363"/>
    </source>
</evidence>
<protein>
    <submittedName>
        <fullName evidence="4">RNA-binding S4 domain-containing protein</fullName>
    </submittedName>
</protein>
<dbReference type="AlphaFoldDB" id="A0A5C4XC49"/>
<dbReference type="InterPro" id="IPR036986">
    <property type="entry name" value="S4_RNA-bd_sf"/>
</dbReference>
<evidence type="ECO:0000256" key="1">
    <source>
        <dbReference type="PROSITE-ProRule" id="PRU00182"/>
    </source>
</evidence>
<dbReference type="Pfam" id="PF01479">
    <property type="entry name" value="S4"/>
    <property type="match status" value="1"/>
</dbReference>
<sequence length="145" mass="16647">MTEKPSGDLRQRIDKWLFFTRMVKSRSLAQSLLSSGHVKVNGTSIRQPSFQLKAGDRLEISLERRNLILVVKSCGERRGPYEEARQLYDDLTPPREETERLSALEQAQRIKGSGRPTKKERRETDRLFPSAGDMDVGSAIDWRDD</sequence>
<dbReference type="OrthoDB" id="9797176at2"/>